<evidence type="ECO:0000313" key="1">
    <source>
        <dbReference type="EMBL" id="KAK4328195.1"/>
    </source>
</evidence>
<gene>
    <name evidence="1" type="ORF">Pmani_001383</name>
</gene>
<keyword evidence="2" id="KW-1185">Reference proteome</keyword>
<protein>
    <submittedName>
        <fullName evidence="1">Uncharacterized protein</fullName>
    </submittedName>
</protein>
<reference evidence="1" key="1">
    <citation type="submission" date="2023-11" db="EMBL/GenBank/DDBJ databases">
        <title>Genome assemblies of two species of porcelain crab, Petrolisthes cinctipes and Petrolisthes manimaculis (Anomura: Porcellanidae).</title>
        <authorList>
            <person name="Angst P."/>
        </authorList>
    </citation>
    <scope>NUCLEOTIDE SEQUENCE</scope>
    <source>
        <strain evidence="1">PB745_02</strain>
        <tissue evidence="1">Gill</tissue>
    </source>
</reference>
<accession>A0AAE1QKP0</accession>
<name>A0AAE1QKP0_9EUCA</name>
<dbReference type="Proteomes" id="UP001292094">
    <property type="component" value="Unassembled WGS sequence"/>
</dbReference>
<dbReference type="EMBL" id="JAWZYT010000093">
    <property type="protein sequence ID" value="KAK4328195.1"/>
    <property type="molecule type" value="Genomic_DNA"/>
</dbReference>
<organism evidence="1 2">
    <name type="scientific">Petrolisthes manimaculis</name>
    <dbReference type="NCBI Taxonomy" id="1843537"/>
    <lineage>
        <taxon>Eukaryota</taxon>
        <taxon>Metazoa</taxon>
        <taxon>Ecdysozoa</taxon>
        <taxon>Arthropoda</taxon>
        <taxon>Crustacea</taxon>
        <taxon>Multicrustacea</taxon>
        <taxon>Malacostraca</taxon>
        <taxon>Eumalacostraca</taxon>
        <taxon>Eucarida</taxon>
        <taxon>Decapoda</taxon>
        <taxon>Pleocyemata</taxon>
        <taxon>Anomura</taxon>
        <taxon>Galatheoidea</taxon>
        <taxon>Porcellanidae</taxon>
        <taxon>Petrolisthes</taxon>
    </lineage>
</organism>
<proteinExistence type="predicted"/>
<evidence type="ECO:0000313" key="2">
    <source>
        <dbReference type="Proteomes" id="UP001292094"/>
    </source>
</evidence>
<dbReference type="AlphaFoldDB" id="A0AAE1QKP0"/>
<comment type="caution">
    <text evidence="1">The sequence shown here is derived from an EMBL/GenBank/DDBJ whole genome shotgun (WGS) entry which is preliminary data.</text>
</comment>
<sequence>MRRWRRRRCEGGEDEVERDVGDVKVEEEVERDVGGDGEVERVVGGDDEEERSRRWRWRKGEMGMETRLGKEIVIDR</sequence>